<feature type="domain" description="EGF-like" evidence="3">
    <location>
        <begin position="747"/>
        <end position="760"/>
    </location>
</feature>
<dbReference type="GO" id="GO:0005975">
    <property type="term" value="P:carbohydrate metabolic process"/>
    <property type="evidence" value="ECO:0007669"/>
    <property type="project" value="InterPro"/>
</dbReference>
<dbReference type="PANTHER" id="PTHR45985:SF3">
    <property type="entry name" value="CHITIN DEACETYLASE-LIKE 4"/>
    <property type="match status" value="1"/>
</dbReference>
<dbReference type="SUPFAM" id="SSF88713">
    <property type="entry name" value="Glycoside hydrolase/deacetylase"/>
    <property type="match status" value="1"/>
</dbReference>
<dbReference type="InterPro" id="IPR006150">
    <property type="entry name" value="Cys_repeat_1"/>
</dbReference>
<dbReference type="InterPro" id="IPR011330">
    <property type="entry name" value="Glyco_hydro/deAcase_b/a-brl"/>
</dbReference>
<evidence type="ECO:0000256" key="2">
    <source>
        <dbReference type="SAM" id="SignalP"/>
    </source>
</evidence>
<dbReference type="SMART" id="SM00289">
    <property type="entry name" value="WR1"/>
    <property type="match status" value="17"/>
</dbReference>
<dbReference type="InterPro" id="IPR006149">
    <property type="entry name" value="EB_dom"/>
</dbReference>
<feature type="chain" id="PRO_5041214355" description="EGF-like domain-containing protein" evidence="2">
    <location>
        <begin position="23"/>
        <end position="2520"/>
    </location>
</feature>
<organism evidence="4 5">
    <name type="scientific">Steinernema hermaphroditum</name>
    <dbReference type="NCBI Taxonomy" id="289476"/>
    <lineage>
        <taxon>Eukaryota</taxon>
        <taxon>Metazoa</taxon>
        <taxon>Ecdysozoa</taxon>
        <taxon>Nematoda</taxon>
        <taxon>Chromadorea</taxon>
        <taxon>Rhabditida</taxon>
        <taxon>Tylenchina</taxon>
        <taxon>Panagrolaimomorpha</taxon>
        <taxon>Strongyloidoidea</taxon>
        <taxon>Steinernematidae</taxon>
        <taxon>Steinernema</taxon>
    </lineage>
</organism>
<dbReference type="GO" id="GO:0016810">
    <property type="term" value="F:hydrolase activity, acting on carbon-nitrogen (but not peptide) bonds"/>
    <property type="evidence" value="ECO:0007669"/>
    <property type="project" value="InterPro"/>
</dbReference>
<dbReference type="SMART" id="SM00181">
    <property type="entry name" value="EGF"/>
    <property type="match status" value="27"/>
</dbReference>
<gene>
    <name evidence="4" type="ORF">QR680_017384</name>
</gene>
<keyword evidence="2" id="KW-0732">Signal</keyword>
<dbReference type="Gene3D" id="3.20.20.370">
    <property type="entry name" value="Glycoside hydrolase/deacetylase"/>
    <property type="match status" value="1"/>
</dbReference>
<name>A0AA39HFI9_9BILA</name>
<dbReference type="InterPro" id="IPR002509">
    <property type="entry name" value="NODB_dom"/>
</dbReference>
<feature type="compositionally biased region" description="Low complexity" evidence="1">
    <location>
        <begin position="1319"/>
        <end position="1359"/>
    </location>
</feature>
<comment type="caution">
    <text evidence="4">The sequence shown here is derived from an EMBL/GenBank/DDBJ whole genome shotgun (WGS) entry which is preliminary data.</text>
</comment>
<evidence type="ECO:0000313" key="5">
    <source>
        <dbReference type="Proteomes" id="UP001175271"/>
    </source>
</evidence>
<feature type="compositionally biased region" description="Low complexity" evidence="1">
    <location>
        <begin position="1275"/>
        <end position="1292"/>
    </location>
</feature>
<feature type="region of interest" description="Disordered" evidence="1">
    <location>
        <begin position="1275"/>
        <end position="1359"/>
    </location>
</feature>
<dbReference type="Proteomes" id="UP001175271">
    <property type="component" value="Unassembled WGS sequence"/>
</dbReference>
<dbReference type="Pfam" id="PF01522">
    <property type="entry name" value="Polysacc_deac_1"/>
    <property type="match status" value="1"/>
</dbReference>
<sequence length="2520" mass="265921">MGTLFPATVILLLLLLRSDASASTPTPSGEVGGFCNSTTPCVTPSAECVDDVCACGPRTHHVDRRCIRIAPDSSVGQPCASSAECRSSEFCSSFFVCMCLGTFVDVDAECLPAAYPGQGCSDSRQCSKGFPGASCDNSGRCACPEGLFPAGHTCQSVSSGVPLLASEALPTQGSTTHRDGYFPGKYSEFVRQRPRGRDASGIAPGAFCVTDASCAGYPLAFCDVVCKCRVGSLDAGSTCVSAVTSSLSNCPAGETFVDEVGSCLLAQSPSEPCQYSQQCDARERGAFCLGLRCHCVFGMTAAASGRCTFANRNCTTKGFIWIDEIGQCKQVIAPGSGPCSHSMQCSAAHPGARCYLQKCVCPPEAPNAVDGTCGRNCTHGFTFSAVAGDCIPTARPGESCTYSAQCHALHAGTVCERNRCRCPNGGVFSGSRCSTACPAGYMHTSAGLCQPGCRQDQLEHGGECLNRAAPGERCSVPGQCSGGSFCLNGVCRCSLNQRPDSVGICVAVTSYPAESCSRGEECSGGSMCIDGSCRCPPGTRLVAKKCITPMTVLPDSECSVFAECGFGSKCVDGRCVCEPPLLNVDGRCRTAPEVAPGSACRPGLERCSGGSICTGGRCVCPLGATLRDGRCIAVEEVSPGAPCSDDSTRCSGGAVCIDGECRCPTHLVIVAGRCAAPSLSLVSMHCFNDNMCAPQAFCSPNQICQCRPPLRNISGTCRVVQKARPGESCLNGVLCSGGANCGPGSLCLCPPGYAPVDDACVLQTGAHNCFSDADCRPLGSFCDLLRRDCVCPRGQRLTGTGCVPNGIRFSAKTSLQECASNSDCNEGCDCEQGRCSCLNRVLLLLRGRSSPPKRFRKILRPSNVALGASCLDIKAKCPPNAVCHLGVCVCATGHKQFDDRCDATHVAYPGEQCSSATECLRDSKCNIDVGLCECVDSAKLAIGRSCVHRLRSHPGYPCNNGEICIGGAVCVRGSCQCPLHHFQRNKKCLRKLDARPGESCASGETCGLGAECDAATKKCLCQQNHVLLNNACTPLEFVRPGERCNRPSLRCAGSSRCVEGSCQCAKGLVAIGGKCQPPRRSLPGQACAEGRECVGGSRCENGVCACFGGKIFRGNRCDLPSRVVPSRSCSEGDFCLGGARCEAGRCACDPEQIVMNNECVRGPRAMLFGQKKVLCVSDRHCFGGAFCRLGLCVCPNNGLMRNGVCPSPIPSTRPPASTTVSPTPRRSRIDLVVPPLSSCSRGEICGGRSRCFNGICFCPAGHVLYKGSCSEVAAPATTSSTTSSPPTTVSSTRRGTPAKARWATVHPHTVPTESIVMSTTPQTTQKTEKTTTTTGTLATQKHTVSQTETTTVPSTTVPSQRIDTDFHHLAHLLGSTHSPDNINGIFSIIPYTTNIISSPGAFCDDQIVFCSNGSTCVANTCQCQNGHVLSKNKCIAHIDRHCTSSSECASGAECLEGKCRCPAGLAPSRFGSCVRPPTVPPGMSCVEAQCSGGAVCAADRICRCPVERPRLLRGYCIPPAEGTVIPADPFASTANTLFPSANSVFRRKRDSFGNLAPLGGLCDYSMRCVPDTVCRESFCQCPDGFEQIVSRCVRSQKKTFRSCVASSCRNQTIPVIPQVPQIPHIPQIPQYVPPGGVCSPQSECTGNSVCANGYCSCIGGERIVNQLCVSRDSSTALPNERCFANTVCIDGAACVEGYCKCPQSTLLLNSRCVKVTVEIKNPAPCNKYPACTSPASCVAGSCLCPGELIYDYNARLCIPNLPYQDGSIVPGVFGAPGGPCGSIGCSGGAQCVSGRCVCPSTTVIHLNQCVPFAGQAFPGDACSTPGVVCYGGSQCVDGRCFCQSGFFPSGQTCLSARQHPNPAPTVAPVVANPGTTCFCTGTFCFPPCGGGSTCLQGLCQCPQGAVLAGTTCIPSGNYKTVYPNQPCDHTTTCLGGSTCLVGRCQCMPGTVSDGLKCVGSRFPNTAMKRLSPPGGRCGSQNGTACDGGSMCSNGFCVCPDTMSLTNGTCVLRLSEGPAAPSASAPTTPEELLPGDSCEHNTNHCSRGSKCLNGYCICGLGSITNSQGRCVKRILSDTNKEYPGSPCGTNNRGRNLSEQRLIPILPTTTVPHTTTINPNTLQECPSDGSCALPDCFCSRSGREIPGNLSLSSTPQMVILTFDDPITDRSINVFKSLFDGRYRNPNGCPIRATFFVSHEWNNYDQTQWLYARGHEIAVNSISHKAMNGRSRTEWAREMDGMRRALHAFSYVDPKHVIGLRAPQFTLGGDHQFSMMRAFNFSYDNSLVLSDGIYWPQTLDYRTPWKCGEQFCNTHPHKSLWEFPLHTLEGYGGQKAAMLRAALKFNDTKESVQRVLQLNFRRHEATRAPFVVPMDTDFLTFLPDSKAVNGLELFLSEVLKRKDVFVVSMAQALEWLRSPTPLQRLGGLWNDCRPSRRHVQPCESPSVCTFATADGSRSFRICGSCPHSYPSSRNPTGRHIRLHLPGGDQSASGASPELSSGTGFPAAKQSSAAVGPPLPALEV</sequence>
<accession>A0AA39HFI9</accession>
<dbReference type="EMBL" id="JAUCMV010000004">
    <property type="protein sequence ID" value="KAK0404291.1"/>
    <property type="molecule type" value="Genomic_DNA"/>
</dbReference>
<keyword evidence="5" id="KW-1185">Reference proteome</keyword>
<feature type="region of interest" description="Disordered" evidence="1">
    <location>
        <begin position="2466"/>
        <end position="2520"/>
    </location>
</feature>
<evidence type="ECO:0000259" key="3">
    <source>
        <dbReference type="PROSITE" id="PS01186"/>
    </source>
</evidence>
<protein>
    <recommendedName>
        <fullName evidence="3">EGF-like domain-containing protein</fullName>
    </recommendedName>
</protein>
<dbReference type="Pfam" id="PF01683">
    <property type="entry name" value="EB"/>
    <property type="match status" value="13"/>
</dbReference>
<reference evidence="4" key="1">
    <citation type="submission" date="2023-06" db="EMBL/GenBank/DDBJ databases">
        <title>Genomic analysis of the entomopathogenic nematode Steinernema hermaphroditum.</title>
        <authorList>
            <person name="Schwarz E.M."/>
            <person name="Heppert J.K."/>
            <person name="Baniya A."/>
            <person name="Schwartz H.T."/>
            <person name="Tan C.-H."/>
            <person name="Antoshechkin I."/>
            <person name="Sternberg P.W."/>
            <person name="Goodrich-Blair H."/>
            <person name="Dillman A.R."/>
        </authorList>
    </citation>
    <scope>NUCLEOTIDE SEQUENCE</scope>
    <source>
        <strain evidence="4">PS9179</strain>
        <tissue evidence="4">Whole animal</tissue>
    </source>
</reference>
<evidence type="ECO:0000313" key="4">
    <source>
        <dbReference type="EMBL" id="KAK0404291.1"/>
    </source>
</evidence>
<dbReference type="PROSITE" id="PS01186">
    <property type="entry name" value="EGF_2"/>
    <property type="match status" value="1"/>
</dbReference>
<dbReference type="InterPro" id="IPR000742">
    <property type="entry name" value="EGF"/>
</dbReference>
<feature type="signal peptide" evidence="2">
    <location>
        <begin position="1"/>
        <end position="22"/>
    </location>
</feature>
<proteinExistence type="predicted"/>
<dbReference type="InterPro" id="IPR052740">
    <property type="entry name" value="CE4"/>
</dbReference>
<feature type="compositionally biased region" description="Polar residues" evidence="1">
    <location>
        <begin position="2486"/>
        <end position="2509"/>
    </location>
</feature>
<dbReference type="SMART" id="SM00286">
    <property type="entry name" value="PTI"/>
    <property type="match status" value="8"/>
</dbReference>
<dbReference type="PANTHER" id="PTHR45985">
    <property type="match status" value="1"/>
</dbReference>
<evidence type="ECO:0000256" key="1">
    <source>
        <dbReference type="SAM" id="MobiDB-lite"/>
    </source>
</evidence>